<evidence type="ECO:0000313" key="2">
    <source>
        <dbReference type="Proteomes" id="UP001148629"/>
    </source>
</evidence>
<dbReference type="Proteomes" id="UP001148629">
    <property type="component" value="Unassembled WGS sequence"/>
</dbReference>
<protein>
    <submittedName>
        <fullName evidence="1">Uncharacterized protein</fullName>
    </submittedName>
</protein>
<keyword evidence="2" id="KW-1185">Reference proteome</keyword>
<accession>A0ACC1SWR6</accession>
<evidence type="ECO:0000313" key="1">
    <source>
        <dbReference type="EMBL" id="KAJ3547920.1"/>
    </source>
</evidence>
<proteinExistence type="predicted"/>
<gene>
    <name evidence="1" type="ORF">NM208_g1268</name>
</gene>
<reference evidence="1" key="1">
    <citation type="submission" date="2022-08" db="EMBL/GenBank/DDBJ databases">
        <title>Genome Sequence of Fusarium decemcellulare.</title>
        <authorList>
            <person name="Buettner E."/>
        </authorList>
    </citation>
    <scope>NUCLEOTIDE SEQUENCE</scope>
    <source>
        <strain evidence="1">Babe19</strain>
    </source>
</reference>
<comment type="caution">
    <text evidence="1">The sequence shown here is derived from an EMBL/GenBank/DDBJ whole genome shotgun (WGS) entry which is preliminary data.</text>
</comment>
<name>A0ACC1SWR6_9HYPO</name>
<sequence>MRRTNTTEMALFTLPPPDNATFEFNPASLSSPIRIVIQPQGKWRMPLHWHPHENNNTVLSCKRLVMLSGPLHVFTVKGTSGGCDTLASGPMEMEFELGQRVAWGREKGIEERLVVDLVADHTLWRNICSSVLDKDIFPQLTSTPFWLKAVFAILSYAPPLRRTLLNMMLWVQLQAIFFSHDFYIYYGRIPFTWLWICQPFGGDPPDRAKHLTLKSEYLISRLVMTTAYYAGLMFLGIKERYSEYTQVNGNPP</sequence>
<dbReference type="EMBL" id="JANRMS010000063">
    <property type="protein sequence ID" value="KAJ3547920.1"/>
    <property type="molecule type" value="Genomic_DNA"/>
</dbReference>
<organism evidence="1 2">
    <name type="scientific">Fusarium decemcellulare</name>
    <dbReference type="NCBI Taxonomy" id="57161"/>
    <lineage>
        <taxon>Eukaryota</taxon>
        <taxon>Fungi</taxon>
        <taxon>Dikarya</taxon>
        <taxon>Ascomycota</taxon>
        <taxon>Pezizomycotina</taxon>
        <taxon>Sordariomycetes</taxon>
        <taxon>Hypocreomycetidae</taxon>
        <taxon>Hypocreales</taxon>
        <taxon>Nectriaceae</taxon>
        <taxon>Fusarium</taxon>
        <taxon>Fusarium decemcellulare species complex</taxon>
    </lineage>
</organism>